<protein>
    <submittedName>
        <fullName evidence="1">Uncharacterized protein</fullName>
    </submittedName>
</protein>
<proteinExistence type="predicted"/>
<organism evidence="1 2">
    <name type="scientific">Viridothelium virens</name>
    <name type="common">Speckled blister lichen</name>
    <name type="synonym">Trypethelium virens</name>
    <dbReference type="NCBI Taxonomy" id="1048519"/>
    <lineage>
        <taxon>Eukaryota</taxon>
        <taxon>Fungi</taxon>
        <taxon>Dikarya</taxon>
        <taxon>Ascomycota</taxon>
        <taxon>Pezizomycotina</taxon>
        <taxon>Dothideomycetes</taxon>
        <taxon>Dothideomycetes incertae sedis</taxon>
        <taxon>Trypetheliales</taxon>
        <taxon>Trypetheliaceae</taxon>
        <taxon>Viridothelium</taxon>
    </lineage>
</organism>
<dbReference type="EMBL" id="ML992095">
    <property type="protein sequence ID" value="KAF2228370.1"/>
    <property type="molecule type" value="Genomic_DNA"/>
</dbReference>
<evidence type="ECO:0000313" key="1">
    <source>
        <dbReference type="EMBL" id="KAF2228370.1"/>
    </source>
</evidence>
<evidence type="ECO:0000313" key="2">
    <source>
        <dbReference type="Proteomes" id="UP000800092"/>
    </source>
</evidence>
<gene>
    <name evidence="1" type="ORF">EV356DRAFT_458166</name>
</gene>
<reference evidence="1" key="1">
    <citation type="journal article" date="2020" name="Stud. Mycol.">
        <title>101 Dothideomycetes genomes: a test case for predicting lifestyles and emergence of pathogens.</title>
        <authorList>
            <person name="Haridas S."/>
            <person name="Albert R."/>
            <person name="Binder M."/>
            <person name="Bloem J."/>
            <person name="Labutti K."/>
            <person name="Salamov A."/>
            <person name="Andreopoulos B."/>
            <person name="Baker S."/>
            <person name="Barry K."/>
            <person name="Bills G."/>
            <person name="Bluhm B."/>
            <person name="Cannon C."/>
            <person name="Castanera R."/>
            <person name="Culley D."/>
            <person name="Daum C."/>
            <person name="Ezra D."/>
            <person name="Gonzalez J."/>
            <person name="Henrissat B."/>
            <person name="Kuo A."/>
            <person name="Liang C."/>
            <person name="Lipzen A."/>
            <person name="Lutzoni F."/>
            <person name="Magnuson J."/>
            <person name="Mondo S."/>
            <person name="Nolan M."/>
            <person name="Ohm R."/>
            <person name="Pangilinan J."/>
            <person name="Park H.-J."/>
            <person name="Ramirez L."/>
            <person name="Alfaro M."/>
            <person name="Sun H."/>
            <person name="Tritt A."/>
            <person name="Yoshinaga Y."/>
            <person name="Zwiers L.-H."/>
            <person name="Turgeon B."/>
            <person name="Goodwin S."/>
            <person name="Spatafora J."/>
            <person name="Crous P."/>
            <person name="Grigoriev I."/>
        </authorList>
    </citation>
    <scope>NUCLEOTIDE SEQUENCE</scope>
    <source>
        <strain evidence="1">Tuck. ex Michener</strain>
    </source>
</reference>
<name>A0A6A6GS95_VIRVR</name>
<dbReference type="Proteomes" id="UP000800092">
    <property type="component" value="Unassembled WGS sequence"/>
</dbReference>
<accession>A0A6A6GS95</accession>
<dbReference type="AlphaFoldDB" id="A0A6A6GS95"/>
<feature type="non-terminal residue" evidence="1">
    <location>
        <position position="1"/>
    </location>
</feature>
<sequence>KPNKSNYRLAKAYQLISLLATLKKVLELILIKRLLYLNKTHSLLLKYYFSA</sequence>
<keyword evidence="2" id="KW-1185">Reference proteome</keyword>